<dbReference type="OrthoDB" id="9815896at2"/>
<name>A0A4R6BXX6_9STAP</name>
<evidence type="ECO:0000313" key="1">
    <source>
        <dbReference type="EMBL" id="TDM13332.1"/>
    </source>
</evidence>
<sequence>MYRPADPVCGTLLTGCAAVSPCIVPQILFAGRCFTGCAAVSLGIVPQILFAGRCLQDALRIHWVSSRRCRLRDVAQAIALSIPFFLKKRQKKYRVCIHGIFNKGDGRNFHSNKGVCLVCDKFHIGNIS</sequence>
<evidence type="ECO:0000313" key="2">
    <source>
        <dbReference type="Proteomes" id="UP000294843"/>
    </source>
</evidence>
<proteinExistence type="predicted"/>
<protein>
    <submittedName>
        <fullName evidence="1">Uncharacterized protein</fullName>
    </submittedName>
</protein>
<dbReference type="AlphaFoldDB" id="A0A4R6BXX6"/>
<comment type="caution">
    <text evidence="1">The sequence shown here is derived from an EMBL/GenBank/DDBJ whole genome shotgun (WGS) entry which is preliminary data.</text>
</comment>
<dbReference type="Proteomes" id="UP000294843">
    <property type="component" value="Unassembled WGS sequence"/>
</dbReference>
<organism evidence="1 2">
    <name type="scientific">Macrococcus bovicus</name>
    <dbReference type="NCBI Taxonomy" id="69968"/>
    <lineage>
        <taxon>Bacteria</taxon>
        <taxon>Bacillati</taxon>
        <taxon>Bacillota</taxon>
        <taxon>Bacilli</taxon>
        <taxon>Bacillales</taxon>
        <taxon>Staphylococcaceae</taxon>
        <taxon>Macrococcus</taxon>
    </lineage>
</organism>
<accession>A0A4R6BXX6</accession>
<gene>
    <name evidence="1" type="ORF">ERX55_09475</name>
</gene>
<keyword evidence="2" id="KW-1185">Reference proteome</keyword>
<dbReference type="EMBL" id="SCWF01000012">
    <property type="protein sequence ID" value="TDM13332.1"/>
    <property type="molecule type" value="Genomic_DNA"/>
</dbReference>
<reference evidence="1 2" key="1">
    <citation type="submission" date="2019-01" db="EMBL/GenBank/DDBJ databases">
        <title>Draft genome sequences of the type strains of six Macrococcus species.</title>
        <authorList>
            <person name="Mazhar S."/>
            <person name="Altermann E."/>
            <person name="Hill C."/>
            <person name="Mcauliffe O."/>
        </authorList>
    </citation>
    <scope>NUCLEOTIDE SEQUENCE [LARGE SCALE GENOMIC DNA]</scope>
    <source>
        <strain evidence="1 2">ATCC 51825</strain>
    </source>
</reference>